<dbReference type="GO" id="GO:0001181">
    <property type="term" value="F:RNA polymerase I general transcription initiation factor activity"/>
    <property type="evidence" value="ECO:0000318"/>
    <property type="project" value="GO_Central"/>
</dbReference>
<dbReference type="GO" id="GO:0006360">
    <property type="term" value="P:transcription by RNA polymerase I"/>
    <property type="evidence" value="ECO:0000318"/>
    <property type="project" value="GO_Central"/>
</dbReference>
<dbReference type="InParanoid" id="A0A3B3ICS0"/>
<organism evidence="8 9">
    <name type="scientific">Oryzias latipes</name>
    <name type="common">Japanese rice fish</name>
    <name type="synonym">Japanese killifish</name>
    <dbReference type="NCBI Taxonomy" id="8090"/>
    <lineage>
        <taxon>Eukaryota</taxon>
        <taxon>Metazoa</taxon>
        <taxon>Chordata</taxon>
        <taxon>Craniata</taxon>
        <taxon>Vertebrata</taxon>
        <taxon>Euteleostomi</taxon>
        <taxon>Actinopterygii</taxon>
        <taxon>Neopterygii</taxon>
        <taxon>Teleostei</taxon>
        <taxon>Neoteleostei</taxon>
        <taxon>Acanthomorphata</taxon>
        <taxon>Ovalentaria</taxon>
        <taxon>Atherinomorphae</taxon>
        <taxon>Beloniformes</taxon>
        <taxon>Adrianichthyidae</taxon>
        <taxon>Oryziinae</taxon>
        <taxon>Oryzias</taxon>
    </lineage>
</organism>
<keyword evidence="9" id="KW-1185">Reference proteome</keyword>
<evidence type="ECO:0000256" key="3">
    <source>
        <dbReference type="ARBA" id="ARBA00023242"/>
    </source>
</evidence>
<dbReference type="PROSITE" id="PS50118">
    <property type="entry name" value="HMG_BOX_2"/>
    <property type="match status" value="2"/>
</dbReference>
<feature type="domain" description="HMG box" evidence="7">
    <location>
        <begin position="193"/>
        <end position="257"/>
    </location>
</feature>
<dbReference type="InterPro" id="IPR009071">
    <property type="entry name" value="HMG_box_dom"/>
</dbReference>
<dbReference type="SMART" id="SM00398">
    <property type="entry name" value="HMG"/>
    <property type="match status" value="3"/>
</dbReference>
<dbReference type="GO" id="GO:0001164">
    <property type="term" value="F:RNA polymerase I core promoter sequence-specific DNA binding"/>
    <property type="evidence" value="ECO:0000318"/>
    <property type="project" value="GO_Central"/>
</dbReference>
<reference evidence="8" key="3">
    <citation type="submission" date="2025-09" db="UniProtKB">
        <authorList>
            <consortium name="Ensembl"/>
        </authorList>
    </citation>
    <scope>IDENTIFICATION</scope>
    <source>
        <strain evidence="8">Hd-rR</strain>
    </source>
</reference>
<dbReference type="Ensembl" id="ENSORLT00000036562.1">
    <property type="protein sequence ID" value="ENSORLP00000041705.1"/>
    <property type="gene ID" value="ENSORLG00000005485.2"/>
</dbReference>
<reference evidence="8 9" key="1">
    <citation type="journal article" date="2007" name="Nature">
        <title>The medaka draft genome and insights into vertebrate genome evolution.</title>
        <authorList>
            <person name="Kasahara M."/>
            <person name="Naruse K."/>
            <person name="Sasaki S."/>
            <person name="Nakatani Y."/>
            <person name="Qu W."/>
            <person name="Ahsan B."/>
            <person name="Yamada T."/>
            <person name="Nagayasu Y."/>
            <person name="Doi K."/>
            <person name="Kasai Y."/>
            <person name="Jindo T."/>
            <person name="Kobayashi D."/>
            <person name="Shimada A."/>
            <person name="Toyoda A."/>
            <person name="Kuroki Y."/>
            <person name="Fujiyama A."/>
            <person name="Sasaki T."/>
            <person name="Shimizu A."/>
            <person name="Asakawa S."/>
            <person name="Shimizu N."/>
            <person name="Hashimoto S."/>
            <person name="Yang J."/>
            <person name="Lee Y."/>
            <person name="Matsushima K."/>
            <person name="Sugano S."/>
            <person name="Sakaizumi M."/>
            <person name="Narita T."/>
            <person name="Ohishi K."/>
            <person name="Haga S."/>
            <person name="Ohta F."/>
            <person name="Nomoto H."/>
            <person name="Nogata K."/>
            <person name="Morishita T."/>
            <person name="Endo T."/>
            <person name="Shin-I T."/>
            <person name="Takeda H."/>
            <person name="Morishita S."/>
            <person name="Kohara Y."/>
        </authorList>
    </citation>
    <scope>NUCLEOTIDE SEQUENCE [LARGE SCALE GENOMIC DNA]</scope>
    <source>
        <strain evidence="8 9">Hd-rR</strain>
    </source>
</reference>
<evidence type="ECO:0000256" key="5">
    <source>
        <dbReference type="SAM" id="Coils"/>
    </source>
</evidence>
<dbReference type="GeneID" id="101159471"/>
<name>A0A3B3ICS0_ORYLA</name>
<protein>
    <recommendedName>
        <fullName evidence="7">HMG box domain-containing protein</fullName>
    </recommendedName>
</protein>
<dbReference type="RefSeq" id="XP_011486306.1">
    <property type="nucleotide sequence ID" value="XM_011488004.3"/>
</dbReference>
<evidence type="ECO:0000313" key="9">
    <source>
        <dbReference type="Proteomes" id="UP000001038"/>
    </source>
</evidence>
<proteinExistence type="predicted"/>
<dbReference type="PANTHER" id="PTHR46318:SF2">
    <property type="entry name" value="NUCLEOLAR TRANSCRIPTION FACTOR 1"/>
    <property type="match status" value="1"/>
</dbReference>
<keyword evidence="5" id="KW-0175">Coiled coil</keyword>
<dbReference type="GO" id="GO:0005634">
    <property type="term" value="C:nucleus"/>
    <property type="evidence" value="ECO:0000318"/>
    <property type="project" value="GO_Central"/>
</dbReference>
<feature type="coiled-coil region" evidence="5">
    <location>
        <begin position="228"/>
        <end position="273"/>
    </location>
</feature>
<gene>
    <name evidence="8" type="primary">LOC101159471</name>
</gene>
<reference evidence="8" key="2">
    <citation type="submission" date="2025-08" db="UniProtKB">
        <authorList>
            <consortium name="Ensembl"/>
        </authorList>
    </citation>
    <scope>IDENTIFICATION</scope>
    <source>
        <strain evidence="8">Hd-rR</strain>
    </source>
</reference>
<dbReference type="AlphaFoldDB" id="A0A3B3ICS0"/>
<dbReference type="InterPro" id="IPR051762">
    <property type="entry name" value="UBF1"/>
</dbReference>
<keyword evidence="2 4" id="KW-0238">DNA-binding</keyword>
<dbReference type="STRING" id="8090.ENSORLP00000041705"/>
<dbReference type="Pfam" id="PF00505">
    <property type="entry name" value="HMG_box"/>
    <property type="match status" value="2"/>
</dbReference>
<dbReference type="Proteomes" id="UP000001038">
    <property type="component" value="Chromosome 19"/>
</dbReference>
<dbReference type="GeneTree" id="ENSGT00940000169450"/>
<evidence type="ECO:0000259" key="7">
    <source>
        <dbReference type="PROSITE" id="PS50118"/>
    </source>
</evidence>
<evidence type="ECO:0000256" key="1">
    <source>
        <dbReference type="ARBA" id="ARBA00004123"/>
    </source>
</evidence>
<dbReference type="GO" id="GO:0045943">
    <property type="term" value="P:positive regulation of transcription by RNA polymerase I"/>
    <property type="evidence" value="ECO:0000318"/>
    <property type="project" value="GO_Central"/>
</dbReference>
<dbReference type="OrthoDB" id="1919336at2759"/>
<evidence type="ECO:0000256" key="4">
    <source>
        <dbReference type="PROSITE-ProRule" id="PRU00267"/>
    </source>
</evidence>
<comment type="subcellular location">
    <subcellularLocation>
        <location evidence="1">Nucleus</location>
    </subcellularLocation>
</comment>
<dbReference type="Gene3D" id="1.10.30.10">
    <property type="entry name" value="High mobility group box domain"/>
    <property type="match status" value="3"/>
</dbReference>
<accession>A0A3B3ICS0</accession>
<evidence type="ECO:0000256" key="6">
    <source>
        <dbReference type="SAM" id="MobiDB-lite"/>
    </source>
</evidence>
<feature type="DNA-binding region" description="HMG box" evidence="4">
    <location>
        <begin position="94"/>
        <end position="162"/>
    </location>
</feature>
<dbReference type="Bgee" id="ENSORLG00000005485">
    <property type="expression patterns" value="Expressed in gastrula and 14 other cell types or tissues"/>
</dbReference>
<feature type="DNA-binding region" description="HMG box" evidence="4">
    <location>
        <begin position="193"/>
        <end position="257"/>
    </location>
</feature>
<dbReference type="InterPro" id="IPR036910">
    <property type="entry name" value="HMG_box_dom_sf"/>
</dbReference>
<dbReference type="PANTHER" id="PTHR46318">
    <property type="entry name" value="UPSTREAM BINDING TRANSCRIPTION FACTOR"/>
    <property type="match status" value="1"/>
</dbReference>
<feature type="domain" description="HMG box" evidence="7">
    <location>
        <begin position="94"/>
        <end position="162"/>
    </location>
</feature>
<sequence length="486" mass="56923">MECDWTTQNLQKLFASLKANIPAEEEAFIYTKGLKQVDWENVAFPPFSAEQCREMWTCFMQKMRKIRSLKEIVEEAEGLVSTPNPNDTIQSQCPKIPLPPNALYLEANLEKFRRKHPERDTQSLLELSSKKFNNLPEEEKAKFEEKHILECVEYKKKMELFCQNYVCPAPQKKSQSRKRAPLASDKKHPDVPPKPPTNGYVLFCKEQSSSVKNVAKSRYIKEWARLWRDLSQKQKMEYAERCRELNEEYNIKMSAYLERLDEEERQLFIKENKISANRRKKPGGLGALKRWLAEPKMPALCGNSIFCQEQMALLKEDIPDLNERFCKAMKTWNSLSNEKKADYQRKKKKKIQQYSEELQNWFSALTPRQKREYWMSNRYKRKYLGTNEASLNKVPLCEPSDSEDEDIVISSSEEEENTLTFGENTAVRTKAKTNISSGEQLKHCFKTGPKEQNVVSISSIDLQVVVHLALRRRLWRGRGKFRNPHV</sequence>
<feature type="region of interest" description="Disordered" evidence="6">
    <location>
        <begin position="173"/>
        <end position="197"/>
    </location>
</feature>
<dbReference type="SUPFAM" id="SSF47095">
    <property type="entry name" value="HMG-box"/>
    <property type="match status" value="3"/>
</dbReference>
<keyword evidence="3 4" id="KW-0539">Nucleus</keyword>
<evidence type="ECO:0000313" key="8">
    <source>
        <dbReference type="Ensembl" id="ENSORLP00000041705.1"/>
    </source>
</evidence>
<evidence type="ECO:0000256" key="2">
    <source>
        <dbReference type="ARBA" id="ARBA00023125"/>
    </source>
</evidence>